<comment type="similarity">
    <text evidence="2">Belongs to the drug/metabolite transporter (DMT) superfamily. 10 TMS drug/metabolite exporter (DME) (TC 2.A.7.3) family.</text>
</comment>
<feature type="transmembrane region" description="Helical" evidence="6">
    <location>
        <begin position="75"/>
        <end position="92"/>
    </location>
</feature>
<evidence type="ECO:0000256" key="1">
    <source>
        <dbReference type="ARBA" id="ARBA00004141"/>
    </source>
</evidence>
<dbReference type="InterPro" id="IPR000620">
    <property type="entry name" value="EamA_dom"/>
</dbReference>
<accession>A0A2A3JQM2</accession>
<dbReference type="PANTHER" id="PTHR22911">
    <property type="entry name" value="ACYL-MALONYL CONDENSING ENZYME-RELATED"/>
    <property type="match status" value="1"/>
</dbReference>
<name>A0A2A3JQM2_9RHOB</name>
<dbReference type="SUPFAM" id="SSF103481">
    <property type="entry name" value="Multidrug resistance efflux transporter EmrE"/>
    <property type="match status" value="2"/>
</dbReference>
<feature type="transmembrane region" description="Helical" evidence="6">
    <location>
        <begin position="7"/>
        <end position="24"/>
    </location>
</feature>
<keyword evidence="4 6" id="KW-1133">Transmembrane helix</keyword>
<dbReference type="GO" id="GO:0016020">
    <property type="term" value="C:membrane"/>
    <property type="evidence" value="ECO:0007669"/>
    <property type="project" value="UniProtKB-SubCell"/>
</dbReference>
<sequence>MSPLRGIALKLTSVVLFVIMSAIVKSVSDEVPTGEVVFFRSFFAIPVIFAWLVWTGKLKTGLKVASPMAHFLRGIIGGGAMAFSFAALGLLPLPEVTALDYAAPPLTVVFAALLLGEKVRLFRISAVFIGLLGVLVIMLPMLTVSEVSPAVLWGIGFVLTSAVLRALVQIHIRRMVQTEATSAIVFYFSLTTTVLSLLSLPFGWVMPEPGTLALLIGTGLIGGVAQILLTSAYKGAEAALLAPFDYASILFAILIGYVVFEEVPTVLMLVGSAIVVSSGIAIILRERALGLKRFKARPGMTPQG</sequence>
<keyword evidence="3 6" id="KW-0812">Transmembrane</keyword>
<dbReference type="EMBL" id="NTHN01000597">
    <property type="protein sequence ID" value="PBD16650.1"/>
    <property type="molecule type" value="Genomic_DNA"/>
</dbReference>
<feature type="transmembrane region" description="Helical" evidence="6">
    <location>
        <begin position="122"/>
        <end position="144"/>
    </location>
</feature>
<keyword evidence="5 6" id="KW-0472">Membrane</keyword>
<dbReference type="OrthoDB" id="8478503at2"/>
<evidence type="ECO:0000259" key="7">
    <source>
        <dbReference type="Pfam" id="PF00892"/>
    </source>
</evidence>
<feature type="transmembrane region" description="Helical" evidence="6">
    <location>
        <begin position="266"/>
        <end position="284"/>
    </location>
</feature>
<proteinExistence type="inferred from homology"/>
<evidence type="ECO:0000256" key="2">
    <source>
        <dbReference type="ARBA" id="ARBA00009853"/>
    </source>
</evidence>
<feature type="transmembrane region" description="Helical" evidence="6">
    <location>
        <begin position="184"/>
        <end position="206"/>
    </location>
</feature>
<dbReference type="InterPro" id="IPR037185">
    <property type="entry name" value="EmrE-like"/>
</dbReference>
<evidence type="ECO:0000256" key="6">
    <source>
        <dbReference type="SAM" id="Phobius"/>
    </source>
</evidence>
<evidence type="ECO:0000256" key="5">
    <source>
        <dbReference type="ARBA" id="ARBA00023136"/>
    </source>
</evidence>
<feature type="transmembrane region" description="Helical" evidence="6">
    <location>
        <begin position="36"/>
        <end position="54"/>
    </location>
</feature>
<evidence type="ECO:0000256" key="4">
    <source>
        <dbReference type="ARBA" id="ARBA00022989"/>
    </source>
</evidence>
<reference evidence="8" key="1">
    <citation type="submission" date="2017-09" db="EMBL/GenBank/DDBJ databases">
        <title>Yangia sp. SAOS 153D whole genome sequencing.</title>
        <authorList>
            <person name="Verma A."/>
            <person name="Krishnamurthi S."/>
        </authorList>
    </citation>
    <scope>NUCLEOTIDE SEQUENCE [LARGE SCALE GENOMIC DNA]</scope>
    <source>
        <strain evidence="8">SAOS 153D</strain>
    </source>
</reference>
<protein>
    <submittedName>
        <fullName evidence="8">EamA family transporter</fullName>
    </submittedName>
</protein>
<evidence type="ECO:0000313" key="8">
    <source>
        <dbReference type="EMBL" id="PBD16650.1"/>
    </source>
</evidence>
<organism evidence="8">
    <name type="scientific">Alloyangia mangrovi</name>
    <dbReference type="NCBI Taxonomy" id="1779329"/>
    <lineage>
        <taxon>Bacteria</taxon>
        <taxon>Pseudomonadati</taxon>
        <taxon>Pseudomonadota</taxon>
        <taxon>Alphaproteobacteria</taxon>
        <taxon>Rhodobacterales</taxon>
        <taxon>Roseobacteraceae</taxon>
        <taxon>Alloyangia</taxon>
    </lineage>
</organism>
<feature type="domain" description="EamA" evidence="7">
    <location>
        <begin position="5"/>
        <end position="138"/>
    </location>
</feature>
<dbReference type="Pfam" id="PF00892">
    <property type="entry name" value="EamA"/>
    <property type="match status" value="2"/>
</dbReference>
<feature type="transmembrane region" description="Helical" evidence="6">
    <location>
        <begin position="98"/>
        <end position="115"/>
    </location>
</feature>
<dbReference type="PANTHER" id="PTHR22911:SF6">
    <property type="entry name" value="SOLUTE CARRIER FAMILY 35 MEMBER G1"/>
    <property type="match status" value="1"/>
</dbReference>
<evidence type="ECO:0000256" key="3">
    <source>
        <dbReference type="ARBA" id="ARBA00022692"/>
    </source>
</evidence>
<feature type="transmembrane region" description="Helical" evidence="6">
    <location>
        <begin position="150"/>
        <end position="172"/>
    </location>
</feature>
<feature type="transmembrane region" description="Helical" evidence="6">
    <location>
        <begin position="240"/>
        <end position="260"/>
    </location>
</feature>
<comment type="caution">
    <text evidence="8">The sequence shown here is derived from an EMBL/GenBank/DDBJ whole genome shotgun (WGS) entry which is preliminary data.</text>
</comment>
<feature type="domain" description="EamA" evidence="7">
    <location>
        <begin position="152"/>
        <end position="282"/>
    </location>
</feature>
<dbReference type="AlphaFoldDB" id="A0A2A3JQM2"/>
<gene>
    <name evidence="8" type="ORF">CLG85_24435</name>
</gene>
<comment type="subcellular location">
    <subcellularLocation>
        <location evidence="1">Membrane</location>
        <topology evidence="1">Multi-pass membrane protein</topology>
    </subcellularLocation>
</comment>
<feature type="transmembrane region" description="Helical" evidence="6">
    <location>
        <begin position="212"/>
        <end position="233"/>
    </location>
</feature>